<feature type="transmembrane region" description="Helical" evidence="2">
    <location>
        <begin position="440"/>
        <end position="464"/>
    </location>
</feature>
<name>B0KMC1_PSEPG</name>
<feature type="region of interest" description="Disordered" evidence="1">
    <location>
        <begin position="593"/>
        <end position="646"/>
    </location>
</feature>
<dbReference type="EMBL" id="CP000926">
    <property type="protein sequence ID" value="ABY96597.1"/>
    <property type="molecule type" value="Genomic_DNA"/>
</dbReference>
<sequence length="646" mass="66596">MSDLVWFVGRQDWFGPSELDNSAAGCLMSVASAEDFAGFNWVFGLWENVALTIMTATEPLFVALNETSTELIVVVGIGWLLLVVLRLGEGAGRTFFAGVLIFLLLAYGMRPATVTLPSGASVRMIEVQAVPLKVVMAIHVMYRQAFDQVLSDQTVAGTIVPAQAAIDNMVGRSADVFAGSDLARLIRDYNASCAPAPAELAGPEHAAKVEALHAIGLLGGGGLGIPDKEIGLIAQARTGLGGAWTYVFGSAEENGGWGAYLLGGGAARTGLEHVLDQRAIQSRREAGIRALESAGPFMGSSYALPTQSHWAARLAGQDDATPSYLPISKMPNQKSTIVGDDQGIMFRPSSCIEAYQIAQMGAEQAYQALRDSGQVIAGGQRVSAEVGAVSTAVAWQRFMARSLERTTGMSAGDTEVAGGILAAAQMFKNFSSWLDLQTLLPGYVIMSAWLFWIVLILAPLFLLLAPLRGATILVNWLSLLLLPVIAVMTAQMITVAISQTMAAVAVAQAGAASGWTGVGADYDGLRGLMSAVAAVSLGLSTWITSSMLGVSLGGLAGSLSGAVATASDAGRFAMKAVGVAMLGSKLAGIGAAASSRGGGGASPQNGAGASPPAPRPANPVGPSSIPPPRPSSQGAGRSLNPPKPNK</sequence>
<evidence type="ECO:0000256" key="2">
    <source>
        <dbReference type="SAM" id="Phobius"/>
    </source>
</evidence>
<evidence type="ECO:0000256" key="1">
    <source>
        <dbReference type="SAM" id="MobiDB-lite"/>
    </source>
</evidence>
<proteinExistence type="predicted"/>
<feature type="transmembrane region" description="Helical" evidence="2">
    <location>
        <begin position="476"/>
        <end position="507"/>
    </location>
</feature>
<feature type="transmembrane region" description="Helical" evidence="2">
    <location>
        <begin position="71"/>
        <end position="88"/>
    </location>
</feature>
<protein>
    <submittedName>
        <fullName evidence="3">Uncharacterized protein</fullName>
    </submittedName>
</protein>
<feature type="transmembrane region" description="Helical" evidence="2">
    <location>
        <begin position="95"/>
        <end position="113"/>
    </location>
</feature>
<keyword evidence="2" id="KW-1133">Transmembrane helix</keyword>
<feature type="compositionally biased region" description="Pro residues" evidence="1">
    <location>
        <begin position="611"/>
        <end position="630"/>
    </location>
</feature>
<keyword evidence="2" id="KW-0812">Transmembrane</keyword>
<accession>B0KMC1</accession>
<dbReference type="KEGG" id="ppg:PputGB1_0687"/>
<organism evidence="3 4">
    <name type="scientific">Pseudomonas putida (strain GB-1)</name>
    <dbReference type="NCBI Taxonomy" id="76869"/>
    <lineage>
        <taxon>Bacteria</taxon>
        <taxon>Pseudomonadati</taxon>
        <taxon>Pseudomonadota</taxon>
        <taxon>Gammaproteobacteria</taxon>
        <taxon>Pseudomonadales</taxon>
        <taxon>Pseudomonadaceae</taxon>
        <taxon>Pseudomonas</taxon>
    </lineage>
</organism>
<dbReference type="HOGENOM" id="CLU_026090_0_0_6"/>
<evidence type="ECO:0000313" key="3">
    <source>
        <dbReference type="EMBL" id="ABY96597.1"/>
    </source>
</evidence>
<keyword evidence="2" id="KW-0472">Membrane</keyword>
<evidence type="ECO:0000313" key="4">
    <source>
        <dbReference type="Proteomes" id="UP000002157"/>
    </source>
</evidence>
<gene>
    <name evidence="3" type="ordered locus">PputGB1_0687</name>
</gene>
<reference evidence="3 4" key="1">
    <citation type="submission" date="2008-01" db="EMBL/GenBank/DDBJ databases">
        <title>Complete sequence of Pseudomonas putida GB-1.</title>
        <authorList>
            <consortium name="US DOE Joint Genome Institute"/>
            <person name="Copeland A."/>
            <person name="Lucas S."/>
            <person name="Lapidus A."/>
            <person name="Barry K."/>
            <person name="Glavina del Rio T."/>
            <person name="Dalin E."/>
            <person name="Tice H."/>
            <person name="Pitluck S."/>
            <person name="Bruce D."/>
            <person name="Goodwin L."/>
            <person name="Chertkov O."/>
            <person name="Brettin T."/>
            <person name="Detter J.C."/>
            <person name="Han C."/>
            <person name="Kuske C.R."/>
            <person name="Schmutz J."/>
            <person name="Larimer F."/>
            <person name="Land M."/>
            <person name="Hauser L."/>
            <person name="Kyrpides N."/>
            <person name="Kim E."/>
            <person name="McCarthy J.K."/>
            <person name="Richardson P."/>
        </authorList>
    </citation>
    <scope>NUCLEOTIDE SEQUENCE [LARGE SCALE GENOMIC DNA]</scope>
    <source>
        <strain evidence="3 4">GB-1</strain>
    </source>
</reference>
<dbReference type="AlphaFoldDB" id="B0KMC1"/>
<dbReference type="Proteomes" id="UP000002157">
    <property type="component" value="Chromosome"/>
</dbReference>